<keyword evidence="1" id="KW-1133">Transmembrane helix</keyword>
<sequence length="167" mass="19770">MAGISVDGIENFGTALWITFFTIMGTLIGTAFTIYKHFTTQRDNKRLGLIKQIEHYEKALYEIVNRYHNSKHELNDCKICADHTLVVLDKISYLRKKKLLDQDTVEYFRFWFSVGESTLNWYAEIQERELKSNFPYFIDVNNSIKNKAPNYNLDEYFKNFLALKNKN</sequence>
<protein>
    <recommendedName>
        <fullName evidence="4">DUF4760 domain-containing protein</fullName>
    </recommendedName>
</protein>
<organism evidence="2 3">
    <name type="scientific">Candidatus Nitrosarchaeum limnium BG20</name>
    <dbReference type="NCBI Taxonomy" id="859192"/>
    <lineage>
        <taxon>Archaea</taxon>
        <taxon>Nitrososphaerota</taxon>
        <taxon>Nitrososphaeria</taxon>
        <taxon>Nitrosopumilales</taxon>
        <taxon>Nitrosopumilaceae</taxon>
        <taxon>Nitrosarchaeum</taxon>
    </lineage>
</organism>
<gene>
    <name evidence="2" type="ORF">BG20_I1884</name>
</gene>
<accession>S2ES84</accession>
<name>S2ES84_9ARCH</name>
<dbReference type="EMBL" id="AHJG01000194">
    <property type="protein sequence ID" value="EPA05279.1"/>
    <property type="molecule type" value="Genomic_DNA"/>
</dbReference>
<proteinExistence type="predicted"/>
<evidence type="ECO:0008006" key="4">
    <source>
        <dbReference type="Google" id="ProtNLM"/>
    </source>
</evidence>
<keyword evidence="1" id="KW-0812">Transmembrane</keyword>
<comment type="caution">
    <text evidence="2">The sequence shown here is derived from an EMBL/GenBank/DDBJ whole genome shotgun (WGS) entry which is preliminary data.</text>
</comment>
<feature type="transmembrane region" description="Helical" evidence="1">
    <location>
        <begin position="15"/>
        <end position="35"/>
    </location>
</feature>
<keyword evidence="1" id="KW-0472">Membrane</keyword>
<keyword evidence="3" id="KW-1185">Reference proteome</keyword>
<dbReference type="RefSeq" id="WP_010192696.1">
    <property type="nucleotide sequence ID" value="NZ_AHJG01000194.1"/>
</dbReference>
<dbReference type="AlphaFoldDB" id="S2ES84"/>
<dbReference type="Proteomes" id="UP000014065">
    <property type="component" value="Unassembled WGS sequence"/>
</dbReference>
<evidence type="ECO:0000313" key="3">
    <source>
        <dbReference type="Proteomes" id="UP000014065"/>
    </source>
</evidence>
<reference evidence="2 3" key="1">
    <citation type="journal article" date="2012" name="J. Bacteriol.">
        <title>Genome Sequence of "Candidatus Nitrosoarchaeum limnia" BG20, a Low-Salinity Ammonia-Oxidizing Archaeon from the San Francisco Bay Estuary.</title>
        <authorList>
            <person name="Mosier A.C."/>
            <person name="Allen E.E."/>
            <person name="Kim M."/>
            <person name="Ferriera S."/>
            <person name="Francis C.A."/>
        </authorList>
    </citation>
    <scope>NUCLEOTIDE SEQUENCE [LARGE SCALE GENOMIC DNA]</scope>
    <source>
        <strain evidence="2 3">BG20</strain>
    </source>
</reference>
<evidence type="ECO:0000256" key="1">
    <source>
        <dbReference type="SAM" id="Phobius"/>
    </source>
</evidence>
<evidence type="ECO:0000313" key="2">
    <source>
        <dbReference type="EMBL" id="EPA05279.1"/>
    </source>
</evidence>